<accession>A0AAV7ZB91</accession>
<dbReference type="AlphaFoldDB" id="A0AAV7ZB91"/>
<evidence type="ECO:0000313" key="3">
    <source>
        <dbReference type="Proteomes" id="UP001146793"/>
    </source>
</evidence>
<protein>
    <submittedName>
        <fullName evidence="2">Histone deacetylase 4 isoform g</fullName>
    </submittedName>
</protein>
<reference evidence="2" key="1">
    <citation type="submission" date="2022-08" db="EMBL/GenBank/DDBJ databases">
        <title>Novel sulphate-reducing endosymbionts in the free-living metamonad Anaeramoeba.</title>
        <authorList>
            <person name="Jerlstrom-Hultqvist J."/>
            <person name="Cepicka I."/>
            <person name="Gallot-Lavallee L."/>
            <person name="Salas-Leiva D."/>
            <person name="Curtis B.A."/>
            <person name="Zahonova K."/>
            <person name="Pipaliya S."/>
            <person name="Dacks J."/>
            <person name="Roger A.J."/>
        </authorList>
    </citation>
    <scope>NUCLEOTIDE SEQUENCE</scope>
    <source>
        <strain evidence="2">Busselton2</strain>
    </source>
</reference>
<feature type="compositionally biased region" description="Polar residues" evidence="1">
    <location>
        <begin position="239"/>
        <end position="260"/>
    </location>
</feature>
<proteinExistence type="predicted"/>
<organism evidence="2 3">
    <name type="scientific">Anaeramoeba flamelloides</name>
    <dbReference type="NCBI Taxonomy" id="1746091"/>
    <lineage>
        <taxon>Eukaryota</taxon>
        <taxon>Metamonada</taxon>
        <taxon>Anaeramoebidae</taxon>
        <taxon>Anaeramoeba</taxon>
    </lineage>
</organism>
<feature type="compositionally biased region" description="Basic residues" evidence="1">
    <location>
        <begin position="193"/>
        <end position="227"/>
    </location>
</feature>
<feature type="compositionally biased region" description="Basic and acidic residues" evidence="1">
    <location>
        <begin position="296"/>
        <end position="305"/>
    </location>
</feature>
<evidence type="ECO:0000313" key="2">
    <source>
        <dbReference type="EMBL" id="KAJ3439298.1"/>
    </source>
</evidence>
<feature type="compositionally biased region" description="Basic and acidic residues" evidence="1">
    <location>
        <begin position="269"/>
        <end position="289"/>
    </location>
</feature>
<feature type="compositionally biased region" description="Basic and acidic residues" evidence="1">
    <location>
        <begin position="228"/>
        <end position="238"/>
    </location>
</feature>
<dbReference type="EMBL" id="JANTQA010000032">
    <property type="protein sequence ID" value="KAJ3439298.1"/>
    <property type="molecule type" value="Genomic_DNA"/>
</dbReference>
<sequence length="339" mass="38365">MGPKHSKGSISEFNTIKKKDCKLYLQVIQAMQDPACIIGPNFKIKTINRSFLNLLGFLDVSSFKNKAIKSILKKFSPILPEFQSYFGLSSLVSAMQILVELGNTGSKEFCWELNTLYQKKVYLKVRMNVIFFGGKSSLQLIAHEISLDCFKQAVSKETESNSFEMEGANEMSSVCDSECENDINKNQNEKVQMKLKTKKTKKSKKSKKNKKTKKTKNTKKPKSTKKSKAQDLKIEKNQSSKLNTPFTQEKNKTKNSNTPFNHCKGASLSEEKNSSIFGKESRTSTDKKIASQQSKIFEDQSENTKEQQTNITFNSSSITTSDSAFLKIVDKEFETVDVY</sequence>
<dbReference type="Proteomes" id="UP001146793">
    <property type="component" value="Unassembled WGS sequence"/>
</dbReference>
<comment type="caution">
    <text evidence="2">The sequence shown here is derived from an EMBL/GenBank/DDBJ whole genome shotgun (WGS) entry which is preliminary data.</text>
</comment>
<name>A0AAV7ZB91_9EUKA</name>
<gene>
    <name evidence="2" type="ORF">M0812_15322</name>
</gene>
<evidence type="ECO:0000256" key="1">
    <source>
        <dbReference type="SAM" id="MobiDB-lite"/>
    </source>
</evidence>
<feature type="region of interest" description="Disordered" evidence="1">
    <location>
        <begin position="186"/>
        <end position="309"/>
    </location>
</feature>